<evidence type="ECO:0000313" key="2">
    <source>
        <dbReference type="EMBL" id="MBU9720779.1"/>
    </source>
</evidence>
<dbReference type="PROSITE" id="PS51186">
    <property type="entry name" value="GNAT"/>
    <property type="match status" value="1"/>
</dbReference>
<dbReference type="CDD" id="cd04301">
    <property type="entry name" value="NAT_SF"/>
    <property type="match status" value="1"/>
</dbReference>
<reference evidence="2 3" key="1">
    <citation type="submission" date="2021-06" db="EMBL/GenBank/DDBJ databases">
        <title>Bacillus sp. RD4P76, an endophyte from a halophyte.</title>
        <authorList>
            <person name="Sun J.-Q."/>
        </authorList>
    </citation>
    <scope>NUCLEOTIDE SEQUENCE [LARGE SCALE GENOMIC DNA]</scope>
    <source>
        <strain evidence="2 3">JCM 17098</strain>
    </source>
</reference>
<dbReference type="RefSeq" id="WP_088074611.1">
    <property type="nucleotide sequence ID" value="NZ_JAHQCR010000021.1"/>
</dbReference>
<dbReference type="Proteomes" id="UP000790580">
    <property type="component" value="Unassembled WGS sequence"/>
</dbReference>
<sequence>MGIRKIKVQDAEAFLSLNKQLDNETSFMLFEPGERQTTVKQQETMIKKIRGKENSEIFVVELDKTDLENTQPNLIGFLAFFGGQLNRNRHSGYLVIGVLEEFRGRGYGKRLFQTLEHWALEKEIHRVELTVMKHNVNALNLYLNMGFEIEGVKRNSLKVNGVYVDEYYLSKLLSS</sequence>
<evidence type="ECO:0000259" key="1">
    <source>
        <dbReference type="PROSITE" id="PS51186"/>
    </source>
</evidence>
<keyword evidence="3" id="KW-1185">Reference proteome</keyword>
<proteinExistence type="predicted"/>
<dbReference type="Pfam" id="PF00583">
    <property type="entry name" value="Acetyltransf_1"/>
    <property type="match status" value="1"/>
</dbReference>
<dbReference type="InterPro" id="IPR000182">
    <property type="entry name" value="GNAT_dom"/>
</dbReference>
<dbReference type="SUPFAM" id="SSF55729">
    <property type="entry name" value="Acyl-CoA N-acyltransferases (Nat)"/>
    <property type="match status" value="1"/>
</dbReference>
<dbReference type="EMBL" id="JAHQCR010000021">
    <property type="protein sequence ID" value="MBU9720779.1"/>
    <property type="molecule type" value="Genomic_DNA"/>
</dbReference>
<gene>
    <name evidence="2" type="ORF">KS407_04875</name>
</gene>
<feature type="domain" description="N-acetyltransferase" evidence="1">
    <location>
        <begin position="1"/>
        <end position="174"/>
    </location>
</feature>
<dbReference type="PANTHER" id="PTHR43415:SF3">
    <property type="entry name" value="GNAT-FAMILY ACETYLTRANSFERASE"/>
    <property type="match status" value="1"/>
</dbReference>
<protein>
    <submittedName>
        <fullName evidence="2">GNAT family N-acetyltransferase</fullName>
    </submittedName>
</protein>
<name>A0ABS6JSV0_9BACI</name>
<dbReference type="InterPro" id="IPR016181">
    <property type="entry name" value="Acyl_CoA_acyltransferase"/>
</dbReference>
<comment type="caution">
    <text evidence="2">The sequence shown here is derived from an EMBL/GenBank/DDBJ whole genome shotgun (WGS) entry which is preliminary data.</text>
</comment>
<dbReference type="Gene3D" id="3.40.630.30">
    <property type="match status" value="1"/>
</dbReference>
<organism evidence="2 3">
    <name type="scientific">Evansella alkalicola</name>
    <dbReference type="NCBI Taxonomy" id="745819"/>
    <lineage>
        <taxon>Bacteria</taxon>
        <taxon>Bacillati</taxon>
        <taxon>Bacillota</taxon>
        <taxon>Bacilli</taxon>
        <taxon>Bacillales</taxon>
        <taxon>Bacillaceae</taxon>
        <taxon>Evansella</taxon>
    </lineage>
</organism>
<evidence type="ECO:0000313" key="3">
    <source>
        <dbReference type="Proteomes" id="UP000790580"/>
    </source>
</evidence>
<dbReference type="PANTHER" id="PTHR43415">
    <property type="entry name" value="SPERMIDINE N(1)-ACETYLTRANSFERASE"/>
    <property type="match status" value="1"/>
</dbReference>
<accession>A0ABS6JSV0</accession>